<evidence type="ECO:0000313" key="4">
    <source>
        <dbReference type="Proteomes" id="UP000645007"/>
    </source>
</evidence>
<keyword evidence="2" id="KW-0472">Membrane</keyword>
<accession>A0ABR8ZKD7</accession>
<sequence length="272" mass="30604">MEDTMAKPVLTIQRHYLDWPLGQSIVNSELINQFGIKATSDGRDLTDKITFNLTQVNINQQGEYPIAVTVMDSDGQTASDHLTLNIKPREQVQSQSNRSHQSTAPRKHHRGWLVALIILLAIIVGWWAVSAHNRNQNQQANNAEQSSQISDNSSSISELSSDNQKLAEQVAALRGAARQYEKDHDQQELQNHLNNISNQNQQIENQLNSNSAKQKLNDIDQTITQVQQDPDNATSTVNNLKNKDGFSQIWDNITSMMENWLSKHASQSNSNQ</sequence>
<reference evidence="3 4" key="1">
    <citation type="submission" date="2020-06" db="EMBL/GenBank/DDBJ databases">
        <title>Limosilactobacillus sp. nov.</title>
        <authorList>
            <person name="Ksiezarek M."/>
            <person name="Goncalves Ribeiro T."/>
            <person name="Rocha J."/>
            <person name="Grosso F."/>
            <person name="Peixe L."/>
        </authorList>
    </citation>
    <scope>NUCLEOTIDE SEQUENCE [LARGE SCALE GENOMIC DNA]</scope>
    <source>
        <strain evidence="4">c9Ua_26_M</strain>
    </source>
</reference>
<dbReference type="InterPro" id="IPR013783">
    <property type="entry name" value="Ig-like_fold"/>
</dbReference>
<feature type="transmembrane region" description="Helical" evidence="2">
    <location>
        <begin position="111"/>
        <end position="129"/>
    </location>
</feature>
<protein>
    <recommendedName>
        <fullName evidence="5">DUF5011 domain-containing protein</fullName>
    </recommendedName>
</protein>
<gene>
    <name evidence="3" type="ORF">HUK45_05865</name>
</gene>
<evidence type="ECO:0000256" key="2">
    <source>
        <dbReference type="SAM" id="Phobius"/>
    </source>
</evidence>
<dbReference type="Proteomes" id="UP000645007">
    <property type="component" value="Unassembled WGS sequence"/>
</dbReference>
<keyword evidence="4" id="KW-1185">Reference proteome</keyword>
<dbReference type="EMBL" id="JABUXR010000009">
    <property type="protein sequence ID" value="MBD8085770.1"/>
    <property type="molecule type" value="Genomic_DNA"/>
</dbReference>
<evidence type="ECO:0008006" key="5">
    <source>
        <dbReference type="Google" id="ProtNLM"/>
    </source>
</evidence>
<evidence type="ECO:0000313" key="3">
    <source>
        <dbReference type="EMBL" id="MBD8085770.1"/>
    </source>
</evidence>
<name>A0ABR8ZKD7_9LACO</name>
<keyword evidence="2" id="KW-0812">Transmembrane</keyword>
<proteinExistence type="predicted"/>
<organism evidence="3 4">
    <name type="scientific">Limosilactobacillus urinaemulieris</name>
    <dbReference type="NCBI Taxonomy" id="2742600"/>
    <lineage>
        <taxon>Bacteria</taxon>
        <taxon>Bacillati</taxon>
        <taxon>Bacillota</taxon>
        <taxon>Bacilli</taxon>
        <taxon>Lactobacillales</taxon>
        <taxon>Lactobacillaceae</taxon>
        <taxon>Limosilactobacillus</taxon>
    </lineage>
</organism>
<feature type="region of interest" description="Disordered" evidence="1">
    <location>
        <begin position="138"/>
        <end position="163"/>
    </location>
</feature>
<evidence type="ECO:0000256" key="1">
    <source>
        <dbReference type="SAM" id="MobiDB-lite"/>
    </source>
</evidence>
<comment type="caution">
    <text evidence="3">The sequence shown here is derived from an EMBL/GenBank/DDBJ whole genome shotgun (WGS) entry which is preliminary data.</text>
</comment>
<keyword evidence="2" id="KW-1133">Transmembrane helix</keyword>
<dbReference type="Gene3D" id="2.60.40.10">
    <property type="entry name" value="Immunoglobulins"/>
    <property type="match status" value="1"/>
</dbReference>